<name>A0ACC1SGE7_9HYPO</name>
<proteinExistence type="predicted"/>
<dbReference type="EMBL" id="JANRMS010000481">
    <property type="protein sequence ID" value="KAJ3539071.1"/>
    <property type="molecule type" value="Genomic_DNA"/>
</dbReference>
<accession>A0ACC1SGE7</accession>
<evidence type="ECO:0000313" key="2">
    <source>
        <dbReference type="Proteomes" id="UP001148629"/>
    </source>
</evidence>
<gene>
    <name evidence="1" type="ORF">NM208_g5642</name>
</gene>
<protein>
    <submittedName>
        <fullName evidence="1">Uncharacterized protein</fullName>
    </submittedName>
</protein>
<reference evidence="1" key="1">
    <citation type="submission" date="2022-08" db="EMBL/GenBank/DDBJ databases">
        <title>Genome Sequence of Fusarium decemcellulare.</title>
        <authorList>
            <person name="Buettner E."/>
        </authorList>
    </citation>
    <scope>NUCLEOTIDE SEQUENCE</scope>
    <source>
        <strain evidence="1">Babe19</strain>
    </source>
</reference>
<dbReference type="Proteomes" id="UP001148629">
    <property type="component" value="Unassembled WGS sequence"/>
</dbReference>
<keyword evidence="2" id="KW-1185">Reference proteome</keyword>
<comment type="caution">
    <text evidence="1">The sequence shown here is derived from an EMBL/GenBank/DDBJ whole genome shotgun (WGS) entry which is preliminary data.</text>
</comment>
<organism evidence="1 2">
    <name type="scientific">Fusarium decemcellulare</name>
    <dbReference type="NCBI Taxonomy" id="57161"/>
    <lineage>
        <taxon>Eukaryota</taxon>
        <taxon>Fungi</taxon>
        <taxon>Dikarya</taxon>
        <taxon>Ascomycota</taxon>
        <taxon>Pezizomycotina</taxon>
        <taxon>Sordariomycetes</taxon>
        <taxon>Hypocreomycetidae</taxon>
        <taxon>Hypocreales</taxon>
        <taxon>Nectriaceae</taxon>
        <taxon>Fusarium</taxon>
        <taxon>Fusarium decemcellulare species complex</taxon>
    </lineage>
</organism>
<evidence type="ECO:0000313" key="1">
    <source>
        <dbReference type="EMBL" id="KAJ3539071.1"/>
    </source>
</evidence>
<sequence length="1235" mass="139869">MEEFLFRSHLEGCQVSEEAKSYLELLNYSVYLDTYDRHSLSSADDFENFLLRKGVFSPKTLKNGIIFTGGFRLVLQVDLKESLPFSKISLTHQQYESLVREMKLPLKAIQTASVVGPFFCWKLNENPAEKTLLIIFRKSDVEWKGTSRGWEMMLCYSFRTKITSGYIRVKYDTSNSKGMQDYTRINTIFEELPSWAATASHPLLLPLMFLAQQLSPENDEQQRKARKMVRSLEERLSKRYQVNSAPDFNEEAHLDLYKISQELADCQCTVLWKRPEAWKNVICRIMKATECFWDALAEEDKSTAMAELNSSILDQLDFLTIKLDSLENYAHVSSERLKLQRQVMDSIIYNLESKSNFHIAVQQGRLARLGRREGASILILTILGTIFLPGTFLSSVFSMSFFNFDSDIRHSVSPRLWIFFAIMVPFTGLVVAVWWTLVRRSDQRNEKEELETAALAKKIENTALKELRRMTGINLGTGDAVGHMSRGGEKAASLRQLPPFSAQPNMPNSRDTPDMESAKRKRAAKACNYCRKRKRKCDGKQPVCSLCEEANNSECEYRDAEAGEGNKRIAISVDRVDEIFSRLETLESTFRSAIATRRDRSPHSTPYAISRHPEPFSPDEAMGAPSVPSTADIPGTQASLSHFANNNVFNTTMDIPLSHSSTTGNLLRSAPAKALLGHYPPDLFLHIELRRPVPEGLQLNSVPTSQIELPTLVPDETDMLVQNFFRLVHHFHPVLDQRTFHDLYNRALDDRLRPDLPSALILVVLALGAVSAATPNLTEPSWNPGIQYFTPAIRILLAESLLSFGGNTILPQALYLAALYYSYLSRPLLAWRLVHMASTDVQHYWIRSEKLLRDGQGGSQDQSILRVFWAILVLECDILAEHHLPRSGIEKIVDKLPYPWSDGPSEPYMHRWLADLSSRRLLNRIHYVLYADEEPGTGGGGASENSPEDAQTNLPSLAHELNRQLGAWYHLLPHSIRPNLDGPPSSIDDSMVTIRYHTTGDIIFRPFLYQVCALEPDASPSTTMLENAQQCLFHCRGYLNAVEHAVRAPTDSLENLLHGTMAVVLLLSFAAFSRLEPLRVPDLEKLQDKGIEIFEPHELEAFLEESYTKSAIIKDIQDEDKDVIIATDAKDHILGFAYLTRGSSEPCVENMEKIVELQRIYVDPSAHGSGVGRALERSIENMAREQGFKNLWLGVWEENTRALRAYEKWGYNQVGDHDFVVGSVVQTDYILLKAL</sequence>